<dbReference type="GO" id="GO:0005524">
    <property type="term" value="F:ATP binding"/>
    <property type="evidence" value="ECO:0007669"/>
    <property type="project" value="UniProtKB-KW"/>
</dbReference>
<comment type="caution">
    <text evidence="6">The sequence shown here is derived from an EMBL/GenBank/DDBJ whole genome shotgun (WGS) entry which is preliminary data.</text>
</comment>
<gene>
    <name evidence="6" type="ORF">DW916_05080</name>
</gene>
<dbReference type="GO" id="GO:0140664">
    <property type="term" value="F:ATP-dependent DNA damage sensor activity"/>
    <property type="evidence" value="ECO:0007669"/>
    <property type="project" value="InterPro"/>
</dbReference>
<feature type="domain" description="DNA mismatch repair proteins mutS family" evidence="5">
    <location>
        <begin position="455"/>
        <end position="654"/>
    </location>
</feature>
<evidence type="ECO:0000256" key="4">
    <source>
        <dbReference type="SAM" id="Phobius"/>
    </source>
</evidence>
<sequence>MNIKENYQQYVSRYASEVAALKRKNTGFITGELLAFGGILAFLISYFALDGDTQNYLMGAALCLIAYLGIRRLDDKNKEKVEHLSALLKVYQDEIKALEGDFSPFETGDSYQNPQHPYSFDLDVFGKSSLFNRICRTITSGGSEALARNLTRETPLSLEDIKRRRDLQKELSGEGENWRMEFLALGEKNRSQTADGKMKKIDSAAVMDAMQKVSKMEVPAWFGSPVSLVIGWLLIIGVIGSVILSICDMVSVNFALWWVLVQYMVVFFVCKQTLDKIDSNGGKLRHQLIAYAQILQLINRRNFHSESGKEMQNSLADALPSFAQLEKILKGYDRRGNFLGLFFTDAFMLSDFFLVRSFLKWKNTYMMKMEEWMHIISEMDAMVSMADFRYNHPEAEEAEFVSGKQETDAESAVSESDVSENAGIESPEIVFEGKNLYHPFLGAKAVKNDFTIKDDNYYIITGANMAGKSTFLRSLGVNYILAMAGMPVFADQLKISRFRLFSSMRTTDDLTHGISYFNAELIRLEELLKFCKESAEGKFCKESAEGKFYKKSIAGNKESLRTLIILDEILKGTNSLDKLNGSRKFLEAISKQPVSGIIATHDLELSKMENDASGKFHNYCFEIDLGTDVTYTYKIQKGVARNQNATFLLNKILEKY</sequence>
<dbReference type="InterPro" id="IPR027417">
    <property type="entry name" value="P-loop_NTPase"/>
</dbReference>
<dbReference type="GO" id="GO:0005829">
    <property type="term" value="C:cytosol"/>
    <property type="evidence" value="ECO:0007669"/>
    <property type="project" value="TreeGrafter"/>
</dbReference>
<keyword evidence="2" id="KW-0067">ATP-binding</keyword>
<dbReference type="Pfam" id="PF00488">
    <property type="entry name" value="MutS_V"/>
    <property type="match status" value="1"/>
</dbReference>
<dbReference type="GO" id="GO:0030983">
    <property type="term" value="F:mismatched DNA binding"/>
    <property type="evidence" value="ECO:0007669"/>
    <property type="project" value="InterPro"/>
</dbReference>
<feature type="transmembrane region" description="Helical" evidence="4">
    <location>
        <begin position="338"/>
        <end position="359"/>
    </location>
</feature>
<evidence type="ECO:0000256" key="2">
    <source>
        <dbReference type="ARBA" id="ARBA00022840"/>
    </source>
</evidence>
<dbReference type="RefSeq" id="WP_118190293.1">
    <property type="nucleotide sequence ID" value="NZ_QSFW01000008.1"/>
</dbReference>
<evidence type="ECO:0000259" key="5">
    <source>
        <dbReference type="SMART" id="SM00534"/>
    </source>
</evidence>
<evidence type="ECO:0000313" key="7">
    <source>
        <dbReference type="Proteomes" id="UP000284990"/>
    </source>
</evidence>
<reference evidence="6 7" key="1">
    <citation type="submission" date="2018-08" db="EMBL/GenBank/DDBJ databases">
        <title>A genome reference for cultivated species of the human gut microbiota.</title>
        <authorList>
            <person name="Zou Y."/>
            <person name="Xue W."/>
            <person name="Luo G."/>
        </authorList>
    </citation>
    <scope>NUCLEOTIDE SEQUENCE [LARGE SCALE GENOMIC DNA]</scope>
    <source>
        <strain evidence="6 7">AM42-23AC</strain>
    </source>
</reference>
<feature type="transmembrane region" description="Helical" evidence="4">
    <location>
        <begin position="220"/>
        <end position="244"/>
    </location>
</feature>
<protein>
    <submittedName>
        <fullName evidence="6">DNA mismatch repair protein MutS</fullName>
    </submittedName>
</protein>
<feature type="transmembrane region" description="Helical" evidence="4">
    <location>
        <begin position="250"/>
        <end position="270"/>
    </location>
</feature>
<dbReference type="InterPro" id="IPR000432">
    <property type="entry name" value="DNA_mismatch_repair_MutS_C"/>
</dbReference>
<keyword evidence="1" id="KW-0547">Nucleotide-binding</keyword>
<dbReference type="EMBL" id="QSFW01000008">
    <property type="protein sequence ID" value="RHA87834.1"/>
    <property type="molecule type" value="Genomic_DNA"/>
</dbReference>
<keyword evidence="4" id="KW-0472">Membrane</keyword>
<dbReference type="PANTHER" id="PTHR11361:SF99">
    <property type="entry name" value="DNA MISMATCH REPAIR PROTEIN"/>
    <property type="match status" value="1"/>
</dbReference>
<dbReference type="Gene3D" id="3.40.50.300">
    <property type="entry name" value="P-loop containing nucleotide triphosphate hydrolases"/>
    <property type="match status" value="1"/>
</dbReference>
<evidence type="ECO:0000256" key="1">
    <source>
        <dbReference type="ARBA" id="ARBA00022741"/>
    </source>
</evidence>
<proteinExistence type="predicted"/>
<feature type="transmembrane region" description="Helical" evidence="4">
    <location>
        <begin position="28"/>
        <end position="48"/>
    </location>
</feature>
<dbReference type="SMART" id="SM00534">
    <property type="entry name" value="MUTSac"/>
    <property type="match status" value="1"/>
</dbReference>
<evidence type="ECO:0000313" key="6">
    <source>
        <dbReference type="EMBL" id="RHA87834.1"/>
    </source>
</evidence>
<keyword evidence="4" id="KW-1133">Transmembrane helix</keyword>
<dbReference type="SUPFAM" id="SSF52540">
    <property type="entry name" value="P-loop containing nucleoside triphosphate hydrolases"/>
    <property type="match status" value="1"/>
</dbReference>
<name>A0AA92V2A6_9BACT</name>
<dbReference type="Proteomes" id="UP000284990">
    <property type="component" value="Unassembled WGS sequence"/>
</dbReference>
<dbReference type="PANTHER" id="PTHR11361">
    <property type="entry name" value="DNA MISMATCH REPAIR PROTEIN MUTS FAMILY MEMBER"/>
    <property type="match status" value="1"/>
</dbReference>
<dbReference type="AlphaFoldDB" id="A0AA92V2A6"/>
<feature type="transmembrane region" description="Helical" evidence="4">
    <location>
        <begin position="54"/>
        <end position="70"/>
    </location>
</feature>
<dbReference type="InterPro" id="IPR045076">
    <property type="entry name" value="MutS"/>
</dbReference>
<keyword evidence="3" id="KW-0238">DNA-binding</keyword>
<accession>A0AA92V2A6</accession>
<organism evidence="6 7">
    <name type="scientific">Segatella copri</name>
    <dbReference type="NCBI Taxonomy" id="165179"/>
    <lineage>
        <taxon>Bacteria</taxon>
        <taxon>Pseudomonadati</taxon>
        <taxon>Bacteroidota</taxon>
        <taxon>Bacteroidia</taxon>
        <taxon>Bacteroidales</taxon>
        <taxon>Prevotellaceae</taxon>
        <taxon>Segatella</taxon>
    </lineage>
</organism>
<evidence type="ECO:0000256" key="3">
    <source>
        <dbReference type="ARBA" id="ARBA00023125"/>
    </source>
</evidence>
<dbReference type="GO" id="GO:0006298">
    <property type="term" value="P:mismatch repair"/>
    <property type="evidence" value="ECO:0007669"/>
    <property type="project" value="InterPro"/>
</dbReference>
<keyword evidence="4" id="KW-0812">Transmembrane</keyword>